<dbReference type="GO" id="GO:0005085">
    <property type="term" value="F:guanyl-nucleotide exchange factor activity"/>
    <property type="evidence" value="ECO:0007669"/>
    <property type="project" value="InterPro"/>
</dbReference>
<gene>
    <name evidence="4" type="primary">LOC108679859</name>
</gene>
<accession>A0A8B7PEP6</accession>
<dbReference type="OrthoDB" id="28045at2759"/>
<dbReference type="SMART" id="SM00325">
    <property type="entry name" value="RhoGEF"/>
    <property type="match status" value="1"/>
</dbReference>
<reference evidence="4" key="1">
    <citation type="submission" date="2025-08" db="UniProtKB">
        <authorList>
            <consortium name="RefSeq"/>
        </authorList>
    </citation>
    <scope>IDENTIFICATION</scope>
    <source>
        <tissue evidence="4">Whole organism</tissue>
    </source>
</reference>
<dbReference type="InterPro" id="IPR051632">
    <property type="entry name" value="Rho_GEF"/>
</dbReference>
<dbReference type="GeneID" id="108679859"/>
<evidence type="ECO:0000313" key="4">
    <source>
        <dbReference type="RefSeq" id="XP_018024077.1"/>
    </source>
</evidence>
<name>A0A8B7PEP6_HYAAZ</name>
<dbReference type="KEGG" id="hazt:108679859"/>
<keyword evidence="3" id="KW-1185">Reference proteome</keyword>
<dbReference type="SUPFAM" id="SSF48065">
    <property type="entry name" value="DBL homology domain (DH-domain)"/>
    <property type="match status" value="1"/>
</dbReference>
<dbReference type="InterPro" id="IPR000219">
    <property type="entry name" value="DH_dom"/>
</dbReference>
<keyword evidence="1" id="KW-0862">Zinc</keyword>
<dbReference type="RefSeq" id="XP_018024077.1">
    <property type="nucleotide sequence ID" value="XM_018168588.1"/>
</dbReference>
<dbReference type="GO" id="GO:0008270">
    <property type="term" value="F:zinc ion binding"/>
    <property type="evidence" value="ECO:0007669"/>
    <property type="project" value="UniProtKB-KW"/>
</dbReference>
<dbReference type="GO" id="GO:0035023">
    <property type="term" value="P:regulation of Rho protein signal transduction"/>
    <property type="evidence" value="ECO:0007669"/>
    <property type="project" value="TreeGrafter"/>
</dbReference>
<dbReference type="Gene3D" id="1.20.900.10">
    <property type="entry name" value="Dbl homology (DH) domain"/>
    <property type="match status" value="1"/>
</dbReference>
<organism evidence="3 4">
    <name type="scientific">Hyalella azteca</name>
    <name type="common">Amphipod</name>
    <dbReference type="NCBI Taxonomy" id="294128"/>
    <lineage>
        <taxon>Eukaryota</taxon>
        <taxon>Metazoa</taxon>
        <taxon>Ecdysozoa</taxon>
        <taxon>Arthropoda</taxon>
        <taxon>Crustacea</taxon>
        <taxon>Multicrustacea</taxon>
        <taxon>Malacostraca</taxon>
        <taxon>Eumalacostraca</taxon>
        <taxon>Peracarida</taxon>
        <taxon>Amphipoda</taxon>
        <taxon>Senticaudata</taxon>
        <taxon>Talitrida</taxon>
        <taxon>Talitroidea</taxon>
        <taxon>Hyalellidae</taxon>
        <taxon>Hyalella</taxon>
    </lineage>
</organism>
<dbReference type="InterPro" id="IPR035899">
    <property type="entry name" value="DBL_dom_sf"/>
</dbReference>
<protein>
    <submittedName>
        <fullName evidence="4">Rho guanine nucleotide exchange factor 28-like</fullName>
    </submittedName>
</protein>
<keyword evidence="1" id="KW-0479">Metal-binding</keyword>
<keyword evidence="1" id="KW-0863">Zinc-finger</keyword>
<sequence length="169" mass="19828">MLKVMQKVFVVGMSKELGMTAASIRRVFPCLDELLTLHCSFLWRLRQRQRDNRYIATIGDLLLEQFVGDNAQGFKDAYGVFCSHHQDAVSFFKDLCKTDRRFNAFIHQRYSHPLMKKKGIPECILFMTHRITKYPLMIEAIIKYSRDQQEETATLRRALHNIKVNMQLG</sequence>
<dbReference type="Pfam" id="PF00621">
    <property type="entry name" value="RhoGEF"/>
    <property type="match status" value="1"/>
</dbReference>
<dbReference type="PANTHER" id="PTHR13944">
    <property type="entry name" value="AGAP007712-PA"/>
    <property type="match status" value="1"/>
</dbReference>
<dbReference type="PROSITE" id="PS50010">
    <property type="entry name" value="DH_2"/>
    <property type="match status" value="1"/>
</dbReference>
<proteinExistence type="predicted"/>
<dbReference type="Proteomes" id="UP000694843">
    <property type="component" value="Unplaced"/>
</dbReference>
<feature type="domain" description="DH" evidence="2">
    <location>
        <begin position="1"/>
        <end position="163"/>
    </location>
</feature>
<dbReference type="OMA" id="FMTHRIT"/>
<dbReference type="AlphaFoldDB" id="A0A8B7PEP6"/>
<evidence type="ECO:0000313" key="3">
    <source>
        <dbReference type="Proteomes" id="UP000694843"/>
    </source>
</evidence>
<evidence type="ECO:0000256" key="1">
    <source>
        <dbReference type="ARBA" id="ARBA00022771"/>
    </source>
</evidence>
<evidence type="ECO:0000259" key="2">
    <source>
        <dbReference type="PROSITE" id="PS50010"/>
    </source>
</evidence>
<dbReference type="PANTHER" id="PTHR13944:SF21">
    <property type="entry name" value="CYSTS, ISOFORM C"/>
    <property type="match status" value="1"/>
</dbReference>